<dbReference type="Pfam" id="PF03357">
    <property type="entry name" value="Snf7"/>
    <property type="match status" value="1"/>
</dbReference>
<keyword evidence="3" id="KW-0813">Transport</keyword>
<organism evidence="7 8">
    <name type="scientific">Boletus reticuloceps</name>
    <dbReference type="NCBI Taxonomy" id="495285"/>
    <lineage>
        <taxon>Eukaryota</taxon>
        <taxon>Fungi</taxon>
        <taxon>Dikarya</taxon>
        <taxon>Basidiomycota</taxon>
        <taxon>Agaricomycotina</taxon>
        <taxon>Agaricomycetes</taxon>
        <taxon>Agaricomycetidae</taxon>
        <taxon>Boletales</taxon>
        <taxon>Boletineae</taxon>
        <taxon>Boletaceae</taxon>
        <taxon>Boletoideae</taxon>
        <taxon>Boletus</taxon>
    </lineage>
</organism>
<dbReference type="PANTHER" id="PTHR22761">
    <property type="entry name" value="CHARGED MULTIVESICULAR BODY PROTEIN"/>
    <property type="match status" value="1"/>
</dbReference>
<dbReference type="Proteomes" id="UP000683000">
    <property type="component" value="Unassembled WGS sequence"/>
</dbReference>
<dbReference type="Gene3D" id="1.10.287.1060">
    <property type="entry name" value="ESAT-6-like"/>
    <property type="match status" value="1"/>
</dbReference>
<comment type="caution">
    <text evidence="7">The sequence shown here is derived from an EMBL/GenBank/DDBJ whole genome shotgun (WGS) entry which is preliminary data.</text>
</comment>
<comment type="subcellular location">
    <subcellularLocation>
        <location evidence="1">Endosome membrane</location>
    </subcellularLocation>
</comment>
<sequence length="245" mass="27976">MGSGQSTPKITQQDRAILDLKLQRDKLKQYQKKVCSYVHIDMSFPQNPLSQIQVILEREHQIARSHLIAGDKDRALIALRRRKYQQSLLLRTDDQLAALEQLVSTIEFSLVEVSVLHGLKQGNEVLKEIHREMSLESVERLMEETHEAREYQRVRHFGSLGCLHELSLYFHIIQEISNLLANQLTLEEEDAVQAELLELQAASLEPPIQSMLPSAPKEQPVVYETTEHDSLAQTEDAVERVALPG</sequence>
<evidence type="ECO:0000256" key="3">
    <source>
        <dbReference type="ARBA" id="ARBA00022448"/>
    </source>
</evidence>
<name>A0A8I2Z1N2_9AGAM</name>
<dbReference type="AlphaFoldDB" id="A0A8I2Z1N2"/>
<dbReference type="EMBL" id="JAGFBS010000002">
    <property type="protein sequence ID" value="KAG6381077.1"/>
    <property type="molecule type" value="Genomic_DNA"/>
</dbReference>
<keyword evidence="5" id="KW-0653">Protein transport</keyword>
<keyword evidence="6" id="KW-0472">Membrane</keyword>
<dbReference type="GO" id="GO:0005771">
    <property type="term" value="C:multivesicular body"/>
    <property type="evidence" value="ECO:0007669"/>
    <property type="project" value="TreeGrafter"/>
</dbReference>
<evidence type="ECO:0000256" key="4">
    <source>
        <dbReference type="ARBA" id="ARBA00022753"/>
    </source>
</evidence>
<evidence type="ECO:0000256" key="6">
    <source>
        <dbReference type="ARBA" id="ARBA00023136"/>
    </source>
</evidence>
<gene>
    <name evidence="7" type="ORF">JVT61DRAFT_5474</name>
</gene>
<evidence type="ECO:0000313" key="8">
    <source>
        <dbReference type="Proteomes" id="UP000683000"/>
    </source>
</evidence>
<dbReference type="GO" id="GO:0015031">
    <property type="term" value="P:protein transport"/>
    <property type="evidence" value="ECO:0007669"/>
    <property type="project" value="UniProtKB-KW"/>
</dbReference>
<dbReference type="GO" id="GO:0006900">
    <property type="term" value="P:vesicle budding from membrane"/>
    <property type="evidence" value="ECO:0007669"/>
    <property type="project" value="TreeGrafter"/>
</dbReference>
<keyword evidence="8" id="KW-1185">Reference proteome</keyword>
<protein>
    <submittedName>
        <fullName evidence="7">Snf7-domain-containing protein</fullName>
    </submittedName>
</protein>
<dbReference type="OrthoDB" id="441172at2759"/>
<dbReference type="InterPro" id="IPR005024">
    <property type="entry name" value="Snf7_fam"/>
</dbReference>
<evidence type="ECO:0000256" key="1">
    <source>
        <dbReference type="ARBA" id="ARBA00004608"/>
    </source>
</evidence>
<comment type="similarity">
    <text evidence="2">Belongs to the SNF7 family.</text>
</comment>
<evidence type="ECO:0000313" key="7">
    <source>
        <dbReference type="EMBL" id="KAG6381077.1"/>
    </source>
</evidence>
<reference evidence="7" key="1">
    <citation type="submission" date="2021-03" db="EMBL/GenBank/DDBJ databases">
        <title>Evolutionary innovations through gain and loss of genes in the ectomycorrhizal Boletales.</title>
        <authorList>
            <person name="Wu G."/>
            <person name="Miyauchi S."/>
            <person name="Morin E."/>
            <person name="Yang Z.-L."/>
            <person name="Xu J."/>
            <person name="Martin F.M."/>
        </authorList>
    </citation>
    <scope>NUCLEOTIDE SEQUENCE</scope>
    <source>
        <strain evidence="7">BR01</strain>
    </source>
</reference>
<keyword evidence="4" id="KW-0967">Endosome</keyword>
<accession>A0A8I2Z1N2</accession>
<dbReference type="PANTHER" id="PTHR22761:SF5">
    <property type="entry name" value="CHARGED MULTIVESICULAR BODY PROTEIN 6"/>
    <property type="match status" value="1"/>
</dbReference>
<dbReference type="GO" id="GO:0000815">
    <property type="term" value="C:ESCRT III complex"/>
    <property type="evidence" value="ECO:0007669"/>
    <property type="project" value="TreeGrafter"/>
</dbReference>
<proteinExistence type="inferred from homology"/>
<evidence type="ECO:0000256" key="5">
    <source>
        <dbReference type="ARBA" id="ARBA00022927"/>
    </source>
</evidence>
<dbReference type="GO" id="GO:0032511">
    <property type="term" value="P:late endosome to vacuole transport via multivesicular body sorting pathway"/>
    <property type="evidence" value="ECO:0007669"/>
    <property type="project" value="TreeGrafter"/>
</dbReference>
<evidence type="ECO:0000256" key="2">
    <source>
        <dbReference type="ARBA" id="ARBA00006190"/>
    </source>
</evidence>